<keyword evidence="6 8" id="KW-0472">Membrane</keyword>
<dbReference type="PANTHER" id="PTHR42718">
    <property type="entry name" value="MAJOR FACILITATOR SUPERFAMILY MULTIDRUG TRANSPORTER MFSC"/>
    <property type="match status" value="1"/>
</dbReference>
<organism evidence="10 11">
    <name type="scientific">Corynebacterium amycolatum</name>
    <dbReference type="NCBI Taxonomy" id="43765"/>
    <lineage>
        <taxon>Bacteria</taxon>
        <taxon>Bacillati</taxon>
        <taxon>Actinomycetota</taxon>
        <taxon>Actinomycetes</taxon>
        <taxon>Mycobacteriales</taxon>
        <taxon>Corynebacteriaceae</taxon>
        <taxon>Corynebacterium</taxon>
    </lineage>
</organism>
<dbReference type="InterPro" id="IPR001958">
    <property type="entry name" value="Tet-R_TetA/multi-R_MdtG-like"/>
</dbReference>
<dbReference type="GO" id="GO:0005886">
    <property type="term" value="C:plasma membrane"/>
    <property type="evidence" value="ECO:0007669"/>
    <property type="project" value="UniProtKB-SubCell"/>
</dbReference>
<dbReference type="GO" id="GO:0022857">
    <property type="term" value="F:transmembrane transporter activity"/>
    <property type="evidence" value="ECO:0007669"/>
    <property type="project" value="InterPro"/>
</dbReference>
<dbReference type="InterPro" id="IPR020846">
    <property type="entry name" value="MFS_dom"/>
</dbReference>
<proteinExistence type="inferred from homology"/>
<feature type="compositionally biased region" description="Polar residues" evidence="7">
    <location>
        <begin position="27"/>
        <end position="38"/>
    </location>
</feature>
<accession>A0AAW9SSW6</accession>
<dbReference type="SUPFAM" id="SSF103473">
    <property type="entry name" value="MFS general substrate transporter"/>
    <property type="match status" value="1"/>
</dbReference>
<dbReference type="AlphaFoldDB" id="A0AAW9SSW6"/>
<evidence type="ECO:0000256" key="3">
    <source>
        <dbReference type="ARBA" id="ARBA00022448"/>
    </source>
</evidence>
<protein>
    <submittedName>
        <fullName evidence="10">MFS transporter</fullName>
    </submittedName>
</protein>
<feature type="compositionally biased region" description="Basic and acidic residues" evidence="7">
    <location>
        <begin position="1"/>
        <end position="11"/>
    </location>
</feature>
<feature type="transmembrane region" description="Helical" evidence="8">
    <location>
        <begin position="116"/>
        <end position="135"/>
    </location>
</feature>
<evidence type="ECO:0000256" key="8">
    <source>
        <dbReference type="SAM" id="Phobius"/>
    </source>
</evidence>
<evidence type="ECO:0000313" key="10">
    <source>
        <dbReference type="EMBL" id="MEO3716249.1"/>
    </source>
</evidence>
<dbReference type="InterPro" id="IPR011701">
    <property type="entry name" value="MFS"/>
</dbReference>
<dbReference type="PROSITE" id="PS00216">
    <property type="entry name" value="SUGAR_TRANSPORT_1"/>
    <property type="match status" value="1"/>
</dbReference>
<feature type="domain" description="Major facilitator superfamily (MFS) profile" evidence="9">
    <location>
        <begin position="50"/>
        <end position="444"/>
    </location>
</feature>
<comment type="subcellular location">
    <subcellularLocation>
        <location evidence="1">Cell membrane</location>
        <topology evidence="1">Multi-pass membrane protein</topology>
    </subcellularLocation>
</comment>
<name>A0AAW9SSW6_CORAY</name>
<feature type="transmembrane region" description="Helical" evidence="8">
    <location>
        <begin position="420"/>
        <end position="439"/>
    </location>
</feature>
<evidence type="ECO:0000256" key="6">
    <source>
        <dbReference type="ARBA" id="ARBA00023136"/>
    </source>
</evidence>
<feature type="transmembrane region" description="Helical" evidence="8">
    <location>
        <begin position="84"/>
        <end position="104"/>
    </location>
</feature>
<sequence length="460" mass="47750">MSASRSRDLLRRKAKCESQPAIASEVGSESQGLGPQSSELDRTKQPIPREIWILVSAAFIIALGFGLIAPILPQYARSFDVGVFAASFVVSSFSIFRLIFAPASGSLVEKLGYRRTYLTGISIVALSTLLVGIAQTYWQLLAFRALGGIGSTMFTVSAMGLIVRISPPEIRGKSSAAYGTAFLLGNVFGPIIGAAMGAWGMRVPFFIYGGALIVATIVVGMSLSAEHLRHVVPKRTTPVLKFSEAIRDSAYRSALVGAFANGWSNFGVRVAIVPLFAAATFSHVGAPEPGSDGAVAATATAGFALTAFALGNVTALQFSGRLSDRIGRRPLLITGLFINGVFTGAIGFSSGAIPLLILSVLAGFGAGMINPSQQAVLADVIGANRQGGKVLANFQMAQDFGAISGPLIVGAIVDAAGFKAGFLVCGVISLVAMVGWIFGRETLPAHSSNSGAKEVKAKTA</sequence>
<dbReference type="CDD" id="cd17325">
    <property type="entry name" value="MFS_MdtG_SLC18_like"/>
    <property type="match status" value="1"/>
</dbReference>
<dbReference type="EMBL" id="JASOOY020000004">
    <property type="protein sequence ID" value="MEO3716249.1"/>
    <property type="molecule type" value="Genomic_DNA"/>
</dbReference>
<dbReference type="InterPro" id="IPR005829">
    <property type="entry name" value="Sugar_transporter_CS"/>
</dbReference>
<feature type="region of interest" description="Disordered" evidence="7">
    <location>
        <begin position="1"/>
        <end position="42"/>
    </location>
</feature>
<dbReference type="RefSeq" id="WP_048732823.1">
    <property type="nucleotide sequence ID" value="NZ_JASOOY020000004.1"/>
</dbReference>
<evidence type="ECO:0000256" key="4">
    <source>
        <dbReference type="ARBA" id="ARBA00022692"/>
    </source>
</evidence>
<comment type="similarity">
    <text evidence="2">Belongs to the major facilitator superfamily. TCR/Tet family.</text>
</comment>
<dbReference type="PROSITE" id="PS50850">
    <property type="entry name" value="MFS"/>
    <property type="match status" value="1"/>
</dbReference>
<dbReference type="PANTHER" id="PTHR42718:SF9">
    <property type="entry name" value="MAJOR FACILITATOR SUPERFAMILY MULTIDRUG TRANSPORTER MFSC"/>
    <property type="match status" value="1"/>
</dbReference>
<keyword evidence="4 8" id="KW-0812">Transmembrane</keyword>
<feature type="transmembrane region" description="Helical" evidence="8">
    <location>
        <begin position="296"/>
        <end position="319"/>
    </location>
</feature>
<gene>
    <name evidence="10" type="ORF">QP460_001405</name>
</gene>
<comment type="caution">
    <text evidence="10">The sequence shown here is derived from an EMBL/GenBank/DDBJ whole genome shotgun (WGS) entry which is preliminary data.</text>
</comment>
<keyword evidence="5 8" id="KW-1133">Transmembrane helix</keyword>
<feature type="transmembrane region" description="Helical" evidence="8">
    <location>
        <begin position="51"/>
        <end position="72"/>
    </location>
</feature>
<dbReference type="PRINTS" id="PR01035">
    <property type="entry name" value="TCRTETA"/>
</dbReference>
<dbReference type="InterPro" id="IPR036259">
    <property type="entry name" value="MFS_trans_sf"/>
</dbReference>
<feature type="transmembrane region" description="Helical" evidence="8">
    <location>
        <begin position="141"/>
        <end position="163"/>
    </location>
</feature>
<reference evidence="10" key="1">
    <citation type="submission" date="2023-05" db="EMBL/GenBank/DDBJ databases">
        <authorList>
            <person name="Du J."/>
        </authorList>
    </citation>
    <scope>NUCLEOTIDE SEQUENCE</scope>
    <source>
        <strain evidence="10">UMB1064</strain>
    </source>
</reference>
<evidence type="ECO:0000313" key="11">
    <source>
        <dbReference type="Proteomes" id="UP001223646"/>
    </source>
</evidence>
<dbReference type="Pfam" id="PF07690">
    <property type="entry name" value="MFS_1"/>
    <property type="match status" value="1"/>
</dbReference>
<feature type="transmembrane region" description="Helical" evidence="8">
    <location>
        <begin position="175"/>
        <end position="199"/>
    </location>
</feature>
<evidence type="ECO:0000256" key="1">
    <source>
        <dbReference type="ARBA" id="ARBA00004651"/>
    </source>
</evidence>
<evidence type="ECO:0000256" key="5">
    <source>
        <dbReference type="ARBA" id="ARBA00022989"/>
    </source>
</evidence>
<feature type="transmembrane region" description="Helical" evidence="8">
    <location>
        <begin position="331"/>
        <end position="364"/>
    </location>
</feature>
<dbReference type="Proteomes" id="UP001223646">
    <property type="component" value="Unassembled WGS sequence"/>
</dbReference>
<dbReference type="Gene3D" id="1.20.1250.20">
    <property type="entry name" value="MFS general substrate transporter like domains"/>
    <property type="match status" value="2"/>
</dbReference>
<feature type="transmembrane region" description="Helical" evidence="8">
    <location>
        <begin position="266"/>
        <end position="284"/>
    </location>
</feature>
<reference evidence="10" key="2">
    <citation type="submission" date="2024-05" db="EMBL/GenBank/DDBJ databases">
        <authorList>
            <person name="Wolfe A."/>
        </authorList>
    </citation>
    <scope>NUCLEOTIDE SEQUENCE</scope>
    <source>
        <strain evidence="10">UMB1064</strain>
    </source>
</reference>
<evidence type="ECO:0000256" key="7">
    <source>
        <dbReference type="SAM" id="MobiDB-lite"/>
    </source>
</evidence>
<feature type="transmembrane region" description="Helical" evidence="8">
    <location>
        <begin position="205"/>
        <end position="225"/>
    </location>
</feature>
<evidence type="ECO:0000256" key="2">
    <source>
        <dbReference type="ARBA" id="ARBA00007520"/>
    </source>
</evidence>
<evidence type="ECO:0000259" key="9">
    <source>
        <dbReference type="PROSITE" id="PS50850"/>
    </source>
</evidence>
<keyword evidence="3" id="KW-0813">Transport</keyword>